<dbReference type="SUPFAM" id="SSF54106">
    <property type="entry name" value="LysM domain"/>
    <property type="match status" value="1"/>
</dbReference>
<name>A0A956NDG4_UNCEI</name>
<dbReference type="Gene3D" id="1.10.530.10">
    <property type="match status" value="1"/>
</dbReference>
<dbReference type="PROSITE" id="PS51782">
    <property type="entry name" value="LYSM"/>
    <property type="match status" value="1"/>
</dbReference>
<dbReference type="InterPro" id="IPR036779">
    <property type="entry name" value="LysM_dom_sf"/>
</dbReference>
<dbReference type="Pfam" id="PF01464">
    <property type="entry name" value="SLT"/>
    <property type="match status" value="1"/>
</dbReference>
<dbReference type="PROSITE" id="PS00922">
    <property type="entry name" value="TRANSGLYCOSYLASE"/>
    <property type="match status" value="1"/>
</dbReference>
<dbReference type="CDD" id="cd00118">
    <property type="entry name" value="LysM"/>
    <property type="match status" value="1"/>
</dbReference>
<protein>
    <submittedName>
        <fullName evidence="3">Transglycosylase SLT domain-containing protein</fullName>
    </submittedName>
</protein>
<dbReference type="Pfam" id="PF01476">
    <property type="entry name" value="LysM"/>
    <property type="match status" value="1"/>
</dbReference>
<dbReference type="Gene3D" id="3.10.350.10">
    <property type="entry name" value="LysM domain"/>
    <property type="match status" value="1"/>
</dbReference>
<comment type="similarity">
    <text evidence="1">Belongs to the transglycosylase Slt family.</text>
</comment>
<reference evidence="3" key="2">
    <citation type="journal article" date="2021" name="Microbiome">
        <title>Successional dynamics and alternative stable states in a saline activated sludge microbial community over 9 years.</title>
        <authorList>
            <person name="Wang Y."/>
            <person name="Ye J."/>
            <person name="Ju F."/>
            <person name="Liu L."/>
            <person name="Boyd J.A."/>
            <person name="Deng Y."/>
            <person name="Parks D.H."/>
            <person name="Jiang X."/>
            <person name="Yin X."/>
            <person name="Woodcroft B.J."/>
            <person name="Tyson G.W."/>
            <person name="Hugenholtz P."/>
            <person name="Polz M.F."/>
            <person name="Zhang T."/>
        </authorList>
    </citation>
    <scope>NUCLEOTIDE SEQUENCE</scope>
    <source>
        <strain evidence="3">HKST-UBA02</strain>
    </source>
</reference>
<organism evidence="3 4">
    <name type="scientific">Eiseniibacteriota bacterium</name>
    <dbReference type="NCBI Taxonomy" id="2212470"/>
    <lineage>
        <taxon>Bacteria</taxon>
        <taxon>Candidatus Eiseniibacteriota</taxon>
    </lineage>
</organism>
<dbReference type="SUPFAM" id="SSF53955">
    <property type="entry name" value="Lysozyme-like"/>
    <property type="match status" value="1"/>
</dbReference>
<evidence type="ECO:0000313" key="3">
    <source>
        <dbReference type="EMBL" id="MCA9757247.1"/>
    </source>
</evidence>
<dbReference type="SMART" id="SM00257">
    <property type="entry name" value="LysM"/>
    <property type="match status" value="1"/>
</dbReference>
<dbReference type="AlphaFoldDB" id="A0A956NDG4"/>
<feature type="domain" description="LysM" evidence="2">
    <location>
        <begin position="429"/>
        <end position="473"/>
    </location>
</feature>
<evidence type="ECO:0000259" key="2">
    <source>
        <dbReference type="PROSITE" id="PS51782"/>
    </source>
</evidence>
<dbReference type="InterPro" id="IPR008258">
    <property type="entry name" value="Transglycosylase_SLT_dom_1"/>
</dbReference>
<dbReference type="EMBL" id="JAGQHS010000089">
    <property type="protein sequence ID" value="MCA9757247.1"/>
    <property type="molecule type" value="Genomic_DNA"/>
</dbReference>
<reference evidence="3" key="1">
    <citation type="submission" date="2020-04" db="EMBL/GenBank/DDBJ databases">
        <authorList>
            <person name="Zhang T."/>
        </authorList>
    </citation>
    <scope>NUCLEOTIDE SEQUENCE</scope>
    <source>
        <strain evidence="3">HKST-UBA02</strain>
    </source>
</reference>
<dbReference type="InterPro" id="IPR000189">
    <property type="entry name" value="Transglyc_AS"/>
</dbReference>
<dbReference type="GO" id="GO:0016020">
    <property type="term" value="C:membrane"/>
    <property type="evidence" value="ECO:0007669"/>
    <property type="project" value="InterPro"/>
</dbReference>
<dbReference type="Proteomes" id="UP000739538">
    <property type="component" value="Unassembled WGS sequence"/>
</dbReference>
<dbReference type="InterPro" id="IPR018392">
    <property type="entry name" value="LysM"/>
</dbReference>
<gene>
    <name evidence="3" type="ORF">KDA27_15685</name>
</gene>
<dbReference type="PANTHER" id="PTHR37423">
    <property type="entry name" value="SOLUBLE LYTIC MUREIN TRANSGLYCOSYLASE-RELATED"/>
    <property type="match status" value="1"/>
</dbReference>
<dbReference type="GO" id="GO:0000270">
    <property type="term" value="P:peptidoglycan metabolic process"/>
    <property type="evidence" value="ECO:0007669"/>
    <property type="project" value="InterPro"/>
</dbReference>
<evidence type="ECO:0000313" key="4">
    <source>
        <dbReference type="Proteomes" id="UP000739538"/>
    </source>
</evidence>
<dbReference type="CDD" id="cd16894">
    <property type="entry name" value="MltD-like"/>
    <property type="match status" value="1"/>
</dbReference>
<dbReference type="GO" id="GO:0008933">
    <property type="term" value="F:peptidoglycan lytic transglycosylase activity"/>
    <property type="evidence" value="ECO:0007669"/>
    <property type="project" value="InterPro"/>
</dbReference>
<dbReference type="PANTHER" id="PTHR37423:SF2">
    <property type="entry name" value="MEMBRANE-BOUND LYTIC MUREIN TRANSGLYCOSYLASE C"/>
    <property type="match status" value="1"/>
</dbReference>
<proteinExistence type="inferred from homology"/>
<dbReference type="InterPro" id="IPR023346">
    <property type="entry name" value="Lysozyme-like_dom_sf"/>
</dbReference>
<sequence>MRFRRGNRSTSRPVGTRLRLLGERVPALGFFALFAFLVMAVTPHWVPTAAAANSALRSLDGVNFGTDEFPCPDELRPRTEFWLRIFTEFERSQKVLHDQRYPWIIYEVIDVSGMEPDSASATENERIAFYQEQLDHMGSLSPSDYSAAQHRIATLLRDVPEEAKYTRAKERLRTQSGIRDNIRAGLVRSGRYMAYIHQTLARYGVPAEVAFLPHVESSFNPRAQSKAGASGLWQFTKGTAKLFMKVEGDIDERMDPYASSDAAARYLLNSYDKLGSWPLAVVSYNHGLAGVRRAMDALGTDDIARVLNEYDGPRFGFASQNFYCELLAAIEVGRNPQRYFGDIEIEPPALPVEFPLDHYVSFNALCMAFSMPRAEMSAWNPALGRSHVEGERHVPKGYVLRLPAETEDPQALYASIPSFELHAKAPRPRGHQVVAGDTLAKIAQRYRVSLADLRGMNGLEKSDRIYPGQVLALP</sequence>
<comment type="caution">
    <text evidence="3">The sequence shown here is derived from an EMBL/GenBank/DDBJ whole genome shotgun (WGS) entry which is preliminary data.</text>
</comment>
<accession>A0A956NDG4</accession>
<evidence type="ECO:0000256" key="1">
    <source>
        <dbReference type="ARBA" id="ARBA00007734"/>
    </source>
</evidence>